<name>A0A6V7QHE6_ANACO</name>
<dbReference type="EMBL" id="LR862136">
    <property type="protein sequence ID" value="CAD1842371.1"/>
    <property type="molecule type" value="Genomic_DNA"/>
</dbReference>
<proteinExistence type="predicted"/>
<protein>
    <submittedName>
        <fullName evidence="1">Uncharacterized protein</fullName>
    </submittedName>
</protein>
<sequence length="122" mass="12919">MRLRVARDSCRRIPRRGFQLLTPLQSSLLDQEVRLPELTVPSGAGCVSPIVRIVSPWADRGGSVRSASVYGPGSTKLAIAGPFPGRLIILDPIVEPWANKGSAVCSASVRPEPDQIGSGFGA</sequence>
<gene>
    <name evidence="1" type="ORF">CB5_LOCUS25582</name>
</gene>
<evidence type="ECO:0000313" key="1">
    <source>
        <dbReference type="EMBL" id="CAD1842371.1"/>
    </source>
</evidence>
<organism evidence="1">
    <name type="scientific">Ananas comosus var. bracteatus</name>
    <name type="common">red pineapple</name>
    <dbReference type="NCBI Taxonomy" id="296719"/>
    <lineage>
        <taxon>Eukaryota</taxon>
        <taxon>Viridiplantae</taxon>
        <taxon>Streptophyta</taxon>
        <taxon>Embryophyta</taxon>
        <taxon>Tracheophyta</taxon>
        <taxon>Spermatophyta</taxon>
        <taxon>Magnoliopsida</taxon>
        <taxon>Liliopsida</taxon>
        <taxon>Poales</taxon>
        <taxon>Bromeliaceae</taxon>
        <taxon>Bromelioideae</taxon>
        <taxon>Ananas</taxon>
    </lineage>
</organism>
<dbReference type="AlphaFoldDB" id="A0A6V7QHE6"/>
<accession>A0A6V7QHE6</accession>
<reference evidence="1" key="1">
    <citation type="submission" date="2020-07" db="EMBL/GenBank/DDBJ databases">
        <authorList>
            <person name="Lin J."/>
        </authorList>
    </citation>
    <scope>NUCLEOTIDE SEQUENCE</scope>
</reference>